<gene>
    <name evidence="2" type="ORF">EGI31_17845</name>
</gene>
<dbReference type="InterPro" id="IPR029063">
    <property type="entry name" value="SAM-dependent_MTases_sf"/>
</dbReference>
<dbReference type="Gene3D" id="3.40.50.150">
    <property type="entry name" value="Vaccinia Virus protein VP39"/>
    <property type="match status" value="1"/>
</dbReference>
<dbReference type="Proteomes" id="UP001204144">
    <property type="component" value="Unassembled WGS sequence"/>
</dbReference>
<keyword evidence="1" id="KW-0812">Transmembrane</keyword>
<reference evidence="2 3" key="1">
    <citation type="submission" date="2018-11" db="EMBL/GenBank/DDBJ databases">
        <title>Novel bacteria species description.</title>
        <authorList>
            <person name="Han J.-H."/>
        </authorList>
    </citation>
    <scope>NUCLEOTIDE SEQUENCE [LARGE SCALE GENOMIC DNA]</scope>
    <source>
        <strain evidence="2 3">KCTC23259</strain>
    </source>
</reference>
<keyword evidence="3" id="KW-1185">Reference proteome</keyword>
<evidence type="ECO:0000256" key="1">
    <source>
        <dbReference type="SAM" id="Phobius"/>
    </source>
</evidence>
<evidence type="ECO:0000313" key="3">
    <source>
        <dbReference type="Proteomes" id="UP001204144"/>
    </source>
</evidence>
<keyword evidence="2" id="KW-0808">Transferase</keyword>
<evidence type="ECO:0000313" key="2">
    <source>
        <dbReference type="EMBL" id="MCP9764806.1"/>
    </source>
</evidence>
<proteinExistence type="predicted"/>
<sequence>MDIPHSRINAIKFIHKYLEDTDVSGKTVIDLSAGKGYVAGLWSNAGANVLAFDLYPDLMENKNIQSQKIDLNKPFPIQSEIADFVLLMETIDHISEQRLLFEEISRILKKDGILILTKPNNSNISGRIANLWLESERGDMFLPNENTVIGYDDDRIYMGRIFLIGIQKIRTLAGLAGLKIHKIHKNQFGISSFIFFIFISWMFFLRTYLTFKKISKNSSKVEKSALKEQYLLNQNPTILFHKHLCVTFKKQC</sequence>
<protein>
    <submittedName>
        <fullName evidence="2">Class I SAM-dependent methyltransferase</fullName>
    </submittedName>
</protein>
<dbReference type="AlphaFoldDB" id="A0AAE3H6C5"/>
<dbReference type="GO" id="GO:0008168">
    <property type="term" value="F:methyltransferase activity"/>
    <property type="evidence" value="ECO:0007669"/>
    <property type="project" value="UniProtKB-KW"/>
</dbReference>
<organism evidence="2 3">
    <name type="scientific">Lacihabitans soyangensis</name>
    <dbReference type="NCBI Taxonomy" id="869394"/>
    <lineage>
        <taxon>Bacteria</taxon>
        <taxon>Pseudomonadati</taxon>
        <taxon>Bacteroidota</taxon>
        <taxon>Cytophagia</taxon>
        <taxon>Cytophagales</taxon>
        <taxon>Leadbetterellaceae</taxon>
        <taxon>Lacihabitans</taxon>
    </lineage>
</organism>
<dbReference type="GO" id="GO:0032259">
    <property type="term" value="P:methylation"/>
    <property type="evidence" value="ECO:0007669"/>
    <property type="project" value="UniProtKB-KW"/>
</dbReference>
<dbReference type="RefSeq" id="WP_255038494.1">
    <property type="nucleotide sequence ID" value="NZ_RJUF01000176.1"/>
</dbReference>
<accession>A0AAE3H6C5</accession>
<keyword evidence="2" id="KW-0489">Methyltransferase</keyword>
<dbReference type="CDD" id="cd02440">
    <property type="entry name" value="AdoMet_MTases"/>
    <property type="match status" value="1"/>
</dbReference>
<name>A0AAE3H6C5_9BACT</name>
<keyword evidence="1" id="KW-0472">Membrane</keyword>
<comment type="caution">
    <text evidence="2">The sequence shown here is derived from an EMBL/GenBank/DDBJ whole genome shotgun (WGS) entry which is preliminary data.</text>
</comment>
<dbReference type="SUPFAM" id="SSF53335">
    <property type="entry name" value="S-adenosyl-L-methionine-dependent methyltransferases"/>
    <property type="match status" value="1"/>
</dbReference>
<dbReference type="EMBL" id="RJUF01000176">
    <property type="protein sequence ID" value="MCP9764806.1"/>
    <property type="molecule type" value="Genomic_DNA"/>
</dbReference>
<dbReference type="Pfam" id="PF13489">
    <property type="entry name" value="Methyltransf_23"/>
    <property type="match status" value="1"/>
</dbReference>
<keyword evidence="1" id="KW-1133">Transmembrane helix</keyword>
<feature type="transmembrane region" description="Helical" evidence="1">
    <location>
        <begin position="188"/>
        <end position="209"/>
    </location>
</feature>